<comment type="caution">
    <text evidence="1">The sequence shown here is derived from an EMBL/GenBank/DDBJ whole genome shotgun (WGS) entry which is preliminary data.</text>
</comment>
<sequence>MPHLPFEFGFGLNRGAKQRALVNHLRGAFVAFAECRYGGDHMRNLEVGINAIMGFTERCQFLREMLRVGQGHFDAVRESIGNRACKVFEIQLRPQLIPTPITLSAQDQEIKTGTGRLCWTSAHTDIRKRTSR</sequence>
<gene>
    <name evidence="1" type="ORF">O2N63_09070</name>
</gene>
<dbReference type="RefSeq" id="WP_271053946.1">
    <property type="nucleotide sequence ID" value="NZ_JAQIIO010000004.1"/>
</dbReference>
<evidence type="ECO:0000313" key="2">
    <source>
        <dbReference type="Proteomes" id="UP001528040"/>
    </source>
</evidence>
<proteinExistence type="predicted"/>
<reference evidence="1 2" key="1">
    <citation type="submission" date="2023-01" db="EMBL/GenBank/DDBJ databases">
        <authorList>
            <person name="Yoon J.-W."/>
        </authorList>
    </citation>
    <scope>NUCLEOTIDE SEQUENCE [LARGE SCALE GENOMIC DNA]</scope>
    <source>
        <strain evidence="1 2">KMU-50</strain>
    </source>
</reference>
<keyword evidence="2" id="KW-1185">Reference proteome</keyword>
<organism evidence="1 2">
    <name type="scientific">Aliiroseovarius salicola</name>
    <dbReference type="NCBI Taxonomy" id="3009082"/>
    <lineage>
        <taxon>Bacteria</taxon>
        <taxon>Pseudomonadati</taxon>
        <taxon>Pseudomonadota</taxon>
        <taxon>Alphaproteobacteria</taxon>
        <taxon>Rhodobacterales</taxon>
        <taxon>Paracoccaceae</taxon>
        <taxon>Aliiroseovarius</taxon>
    </lineage>
</organism>
<dbReference type="Proteomes" id="UP001528040">
    <property type="component" value="Unassembled WGS sequence"/>
</dbReference>
<name>A0ABT4W149_9RHOB</name>
<accession>A0ABT4W149</accession>
<protein>
    <submittedName>
        <fullName evidence="1">Uncharacterized protein</fullName>
    </submittedName>
</protein>
<dbReference type="EMBL" id="JAQIIO010000004">
    <property type="protein sequence ID" value="MDA5094238.1"/>
    <property type="molecule type" value="Genomic_DNA"/>
</dbReference>
<evidence type="ECO:0000313" key="1">
    <source>
        <dbReference type="EMBL" id="MDA5094238.1"/>
    </source>
</evidence>